<evidence type="ECO:0000313" key="5">
    <source>
        <dbReference type="Proteomes" id="UP000035088"/>
    </source>
</evidence>
<feature type="transmembrane region" description="Helical" evidence="2">
    <location>
        <begin position="57"/>
        <end position="75"/>
    </location>
</feature>
<dbReference type="InterPro" id="IPR046672">
    <property type="entry name" value="DUF6542"/>
</dbReference>
<feature type="compositionally biased region" description="Low complexity" evidence="1">
    <location>
        <begin position="182"/>
        <end position="208"/>
    </location>
</feature>
<accession>G7H1Q1</accession>
<dbReference type="OrthoDB" id="5192877at2"/>
<dbReference type="AlphaFoldDB" id="G7H1Q1"/>
<dbReference type="Proteomes" id="UP000035088">
    <property type="component" value="Unassembled WGS sequence"/>
</dbReference>
<keyword evidence="2" id="KW-0812">Transmembrane</keyword>
<evidence type="ECO:0000256" key="1">
    <source>
        <dbReference type="SAM" id="MobiDB-lite"/>
    </source>
</evidence>
<dbReference type="Pfam" id="PF20177">
    <property type="entry name" value="DUF6542"/>
    <property type="match status" value="1"/>
</dbReference>
<proteinExistence type="predicted"/>
<protein>
    <recommendedName>
        <fullName evidence="3">DUF6542 domain-containing protein</fullName>
    </recommendedName>
</protein>
<dbReference type="STRING" id="1073574.GOARA_047_00110"/>
<feature type="compositionally biased region" description="Pro residues" evidence="1">
    <location>
        <begin position="270"/>
        <end position="279"/>
    </location>
</feature>
<sequence length="299" mass="31608">MRFLESGPDVPLAEQSAVASRRGVPWWGAVVIAFGFSLLGIALDSATARLFNLSEGIHARQIGFALGCLLAALAVRNRGLFTAAVQPPLIAVGLIVARVVGVKIKGLVTSANVPDLNSLLIKQIFAFSNDFPIILFTFLAGLTVVVVRWRRYRAARAEQAATKSSEKRQATADRESKPGRTPAQPRPESAAARASRAAAEAQRQQGRQPDPRGRAAPAVVPSGHGRRPSPTGQPAVQPRQQRMTAGAAAHGVRIDRSARPGEPAVHPAKPSGPPPPPGAVQPRPGRRRAAPPPLDDDGF</sequence>
<dbReference type="EMBL" id="BAEE01000047">
    <property type="protein sequence ID" value="GAB09776.1"/>
    <property type="molecule type" value="Genomic_DNA"/>
</dbReference>
<feature type="domain" description="DUF6542" evidence="3">
    <location>
        <begin position="23"/>
        <end position="152"/>
    </location>
</feature>
<reference evidence="4 5" key="1">
    <citation type="submission" date="2011-11" db="EMBL/GenBank/DDBJ databases">
        <title>Whole genome shotgun sequence of Gordonia araii NBRC 100433.</title>
        <authorList>
            <person name="Yoshida Y."/>
            <person name="Hosoyama A."/>
            <person name="Tsuchikane K."/>
            <person name="Katsumata H."/>
            <person name="Yamazaki S."/>
            <person name="Fujita N."/>
        </authorList>
    </citation>
    <scope>NUCLEOTIDE SEQUENCE [LARGE SCALE GENOMIC DNA]</scope>
    <source>
        <strain evidence="4 5">NBRC 100433</strain>
    </source>
</reference>
<gene>
    <name evidence="4" type="ORF">GOARA_047_00110</name>
</gene>
<dbReference type="RefSeq" id="WP_007321851.1">
    <property type="nucleotide sequence ID" value="NZ_BAEE01000047.1"/>
</dbReference>
<keyword evidence="2" id="KW-0472">Membrane</keyword>
<feature type="compositionally biased region" description="Polar residues" evidence="1">
    <location>
        <begin position="230"/>
        <end position="243"/>
    </location>
</feature>
<feature type="transmembrane region" description="Helical" evidence="2">
    <location>
        <begin position="124"/>
        <end position="147"/>
    </location>
</feature>
<organism evidence="4 5">
    <name type="scientific">Gordonia araii NBRC 100433</name>
    <dbReference type="NCBI Taxonomy" id="1073574"/>
    <lineage>
        <taxon>Bacteria</taxon>
        <taxon>Bacillati</taxon>
        <taxon>Actinomycetota</taxon>
        <taxon>Actinomycetes</taxon>
        <taxon>Mycobacteriales</taxon>
        <taxon>Gordoniaceae</taxon>
        <taxon>Gordonia</taxon>
    </lineage>
</organism>
<keyword evidence="5" id="KW-1185">Reference proteome</keyword>
<evidence type="ECO:0000313" key="4">
    <source>
        <dbReference type="EMBL" id="GAB09776.1"/>
    </source>
</evidence>
<evidence type="ECO:0000256" key="2">
    <source>
        <dbReference type="SAM" id="Phobius"/>
    </source>
</evidence>
<keyword evidence="2" id="KW-1133">Transmembrane helix</keyword>
<feature type="compositionally biased region" description="Basic and acidic residues" evidence="1">
    <location>
        <begin position="164"/>
        <end position="178"/>
    </location>
</feature>
<feature type="transmembrane region" description="Helical" evidence="2">
    <location>
        <begin position="87"/>
        <end position="104"/>
    </location>
</feature>
<feature type="transmembrane region" description="Helical" evidence="2">
    <location>
        <begin position="26"/>
        <end position="51"/>
    </location>
</feature>
<evidence type="ECO:0000259" key="3">
    <source>
        <dbReference type="Pfam" id="PF20177"/>
    </source>
</evidence>
<feature type="region of interest" description="Disordered" evidence="1">
    <location>
        <begin position="157"/>
        <end position="299"/>
    </location>
</feature>
<name>G7H1Q1_9ACTN</name>
<comment type="caution">
    <text evidence="4">The sequence shown here is derived from an EMBL/GenBank/DDBJ whole genome shotgun (WGS) entry which is preliminary data.</text>
</comment>